<dbReference type="AlphaFoldDB" id="A0A8C8M3K9"/>
<protein>
    <submittedName>
        <fullName evidence="2">Uncharacterized protein</fullName>
    </submittedName>
</protein>
<feature type="signal peptide" evidence="1">
    <location>
        <begin position="1"/>
        <end position="29"/>
    </location>
</feature>
<gene>
    <name evidence="2" type="primary">LOC121841117</name>
</gene>
<feature type="chain" id="PRO_5044185706" evidence="1">
    <location>
        <begin position="30"/>
        <end position="458"/>
    </location>
</feature>
<evidence type="ECO:0000313" key="2">
    <source>
        <dbReference type="Ensembl" id="ENSOTSP00005062829.2"/>
    </source>
</evidence>
<reference evidence="2" key="1">
    <citation type="submission" date="2025-08" db="UniProtKB">
        <authorList>
            <consortium name="Ensembl"/>
        </authorList>
    </citation>
    <scope>IDENTIFICATION</scope>
</reference>
<accession>A0A8C8M3K9</accession>
<dbReference type="PANTHER" id="PTHR38706">
    <property type="entry name" value="SI:CH211-198C19.1-RELATED"/>
    <property type="match status" value="1"/>
</dbReference>
<reference evidence="2" key="2">
    <citation type="submission" date="2025-09" db="UniProtKB">
        <authorList>
            <consortium name="Ensembl"/>
        </authorList>
    </citation>
    <scope>IDENTIFICATION</scope>
</reference>
<dbReference type="PANTHER" id="PTHR38706:SF3">
    <property type="entry name" value="SI:CH211-198C19.1"/>
    <property type="match status" value="1"/>
</dbReference>
<sequence>LSLSHRITMERKALLCIFFLLLPLALVSADIPVLNSISDLRNIEFGHRFPRHGLMLLHFVSGGLYVDNNDVLIPTFLPERGDWGFHYFNNYEELFPPLQDQNRQGYYAVGNINTPTAYPLYPYVTRSYYFTPGNLERNMDRLVVRTSPNRPLLEAVYITQHYRRSSVYDPHSSEYDPHNTYQISPALLQEIRTVIHNRVDSVQAFLYAAGYDVDSMLFTQNCYAPGSTYKVEEAGRMTLNDSTAIMKEEVLHTECYAVVLQVKSTESGYARLGWANVPDSLLDVGVMLALFNNNGNNLLSLSLGTRSYGIYDSNQYLNHGLQVKLLSKDGSNVFITGPRYDDADGKVPVGIEGNDASLQLYTKDGYACAQLFISKTFTDWQTDFNYSWVAFYSNHKDASNSYYTYEYAVRFTKQDDTNIKYDIYSYVSSLSIQPGAQARFFLTKTYDSILAETTPWER</sequence>
<dbReference type="Proteomes" id="UP000694402">
    <property type="component" value="Unassembled WGS sequence"/>
</dbReference>
<evidence type="ECO:0000313" key="3">
    <source>
        <dbReference type="Proteomes" id="UP000694402"/>
    </source>
</evidence>
<organism evidence="2 3">
    <name type="scientific">Oncorhynchus tshawytscha</name>
    <name type="common">Chinook salmon</name>
    <name type="synonym">Salmo tshawytscha</name>
    <dbReference type="NCBI Taxonomy" id="74940"/>
    <lineage>
        <taxon>Eukaryota</taxon>
        <taxon>Metazoa</taxon>
        <taxon>Chordata</taxon>
        <taxon>Craniata</taxon>
        <taxon>Vertebrata</taxon>
        <taxon>Euteleostomi</taxon>
        <taxon>Actinopterygii</taxon>
        <taxon>Neopterygii</taxon>
        <taxon>Teleostei</taxon>
        <taxon>Protacanthopterygii</taxon>
        <taxon>Salmoniformes</taxon>
        <taxon>Salmonidae</taxon>
        <taxon>Salmoninae</taxon>
        <taxon>Oncorhynchus</taxon>
    </lineage>
</organism>
<dbReference type="Ensembl" id="ENSOTST00005068318.2">
    <property type="protein sequence ID" value="ENSOTSP00005062829.2"/>
    <property type="gene ID" value="ENSOTSG00005030073.2"/>
</dbReference>
<name>A0A8C8M3K9_ONCTS</name>
<keyword evidence="3" id="KW-1185">Reference proteome</keyword>
<proteinExistence type="predicted"/>
<evidence type="ECO:0000256" key="1">
    <source>
        <dbReference type="SAM" id="SignalP"/>
    </source>
</evidence>
<dbReference type="GeneTree" id="ENSGT00730000111690"/>
<keyword evidence="1" id="KW-0732">Signal</keyword>